<dbReference type="AlphaFoldDB" id="A0AAN8XUI9"/>
<feature type="compositionally biased region" description="Pro residues" evidence="3">
    <location>
        <begin position="383"/>
        <end position="392"/>
    </location>
</feature>
<evidence type="ECO:0000256" key="1">
    <source>
        <dbReference type="ARBA" id="ARBA00022460"/>
    </source>
</evidence>
<dbReference type="PROSITE" id="PS51155">
    <property type="entry name" value="CHIT_BIND_RR_2"/>
    <property type="match status" value="1"/>
</dbReference>
<dbReference type="GO" id="GO:0005615">
    <property type="term" value="C:extracellular space"/>
    <property type="evidence" value="ECO:0007669"/>
    <property type="project" value="TreeGrafter"/>
</dbReference>
<evidence type="ECO:0000313" key="4">
    <source>
        <dbReference type="EMBL" id="KAK7084530.1"/>
    </source>
</evidence>
<gene>
    <name evidence="4" type="ORF">SK128_014664</name>
</gene>
<dbReference type="PROSITE" id="PS00233">
    <property type="entry name" value="CHIT_BIND_RR_1"/>
    <property type="match status" value="1"/>
</dbReference>
<name>A0AAN8XUI9_HALRR</name>
<dbReference type="PANTHER" id="PTHR12236:SF79">
    <property type="entry name" value="CUTICULAR PROTEIN 50CB-RELATED"/>
    <property type="match status" value="1"/>
</dbReference>
<feature type="compositionally biased region" description="Low complexity" evidence="3">
    <location>
        <begin position="219"/>
        <end position="240"/>
    </location>
</feature>
<keyword evidence="1 2" id="KW-0193">Cuticle</keyword>
<dbReference type="PANTHER" id="PTHR12236">
    <property type="entry name" value="STRUCTURAL CONTITUENT OF CUTICLE"/>
    <property type="match status" value="1"/>
</dbReference>
<evidence type="ECO:0000256" key="3">
    <source>
        <dbReference type="SAM" id="MobiDB-lite"/>
    </source>
</evidence>
<feature type="compositionally biased region" description="Pro residues" evidence="3">
    <location>
        <begin position="309"/>
        <end position="327"/>
    </location>
</feature>
<protein>
    <submittedName>
        <fullName evidence="4">Uncharacterized protein</fullName>
    </submittedName>
</protein>
<evidence type="ECO:0000256" key="2">
    <source>
        <dbReference type="PROSITE-ProRule" id="PRU00497"/>
    </source>
</evidence>
<feature type="compositionally biased region" description="Basic residues" evidence="3">
    <location>
        <begin position="148"/>
        <end position="161"/>
    </location>
</feature>
<proteinExistence type="predicted"/>
<dbReference type="EMBL" id="JAXCGZ010002058">
    <property type="protein sequence ID" value="KAK7084530.1"/>
    <property type="molecule type" value="Genomic_DNA"/>
</dbReference>
<dbReference type="InterPro" id="IPR000618">
    <property type="entry name" value="Insect_cuticle"/>
</dbReference>
<feature type="region of interest" description="Disordered" evidence="3">
    <location>
        <begin position="302"/>
        <end position="347"/>
    </location>
</feature>
<feature type="region of interest" description="Disordered" evidence="3">
    <location>
        <begin position="109"/>
        <end position="255"/>
    </location>
</feature>
<dbReference type="Proteomes" id="UP001381693">
    <property type="component" value="Unassembled WGS sequence"/>
</dbReference>
<organism evidence="4 5">
    <name type="scientific">Halocaridina rubra</name>
    <name type="common">Hawaiian red shrimp</name>
    <dbReference type="NCBI Taxonomy" id="373956"/>
    <lineage>
        <taxon>Eukaryota</taxon>
        <taxon>Metazoa</taxon>
        <taxon>Ecdysozoa</taxon>
        <taxon>Arthropoda</taxon>
        <taxon>Crustacea</taxon>
        <taxon>Multicrustacea</taxon>
        <taxon>Malacostraca</taxon>
        <taxon>Eumalacostraca</taxon>
        <taxon>Eucarida</taxon>
        <taxon>Decapoda</taxon>
        <taxon>Pleocyemata</taxon>
        <taxon>Caridea</taxon>
        <taxon>Atyoidea</taxon>
        <taxon>Atyidae</taxon>
        <taxon>Halocaridina</taxon>
    </lineage>
</organism>
<feature type="region of interest" description="Disordered" evidence="3">
    <location>
        <begin position="372"/>
        <end position="392"/>
    </location>
</feature>
<evidence type="ECO:0000313" key="5">
    <source>
        <dbReference type="Proteomes" id="UP001381693"/>
    </source>
</evidence>
<feature type="compositionally biased region" description="Pro residues" evidence="3">
    <location>
        <begin position="199"/>
        <end position="218"/>
    </location>
</feature>
<accession>A0AAN8XUI9</accession>
<feature type="compositionally biased region" description="Low complexity" evidence="3">
    <location>
        <begin position="329"/>
        <end position="338"/>
    </location>
</feature>
<keyword evidence="5" id="KW-1185">Reference proteome</keyword>
<dbReference type="GO" id="GO:0031012">
    <property type="term" value="C:extracellular matrix"/>
    <property type="evidence" value="ECO:0007669"/>
    <property type="project" value="TreeGrafter"/>
</dbReference>
<dbReference type="InterPro" id="IPR051217">
    <property type="entry name" value="Insect_Cuticle_Struc_Prot"/>
</dbReference>
<comment type="caution">
    <text evidence="4">The sequence shown here is derived from an EMBL/GenBank/DDBJ whole genome shotgun (WGS) entry which is preliminary data.</text>
</comment>
<dbReference type="GO" id="GO:0042302">
    <property type="term" value="F:structural constituent of cuticle"/>
    <property type="evidence" value="ECO:0007669"/>
    <property type="project" value="UniProtKB-UniRule"/>
</dbReference>
<feature type="region of interest" description="Disordered" evidence="3">
    <location>
        <begin position="271"/>
        <end position="290"/>
    </location>
</feature>
<reference evidence="4 5" key="1">
    <citation type="submission" date="2023-11" db="EMBL/GenBank/DDBJ databases">
        <title>Halocaridina rubra genome assembly.</title>
        <authorList>
            <person name="Smith C."/>
        </authorList>
    </citation>
    <scope>NUCLEOTIDE SEQUENCE [LARGE SCALE GENOMIC DNA]</scope>
    <source>
        <strain evidence="4">EP-1</strain>
        <tissue evidence="4">Whole</tissue>
    </source>
</reference>
<dbReference type="Pfam" id="PF00379">
    <property type="entry name" value="Chitin_bind_4"/>
    <property type="match status" value="1"/>
</dbReference>
<dbReference type="InterPro" id="IPR031311">
    <property type="entry name" value="CHIT_BIND_RR_consensus"/>
</dbReference>
<sequence>MVVAVAVGGSIFVEGRKTRGFPRWPREAVPEGYEDPPFEEDYIPLLNKKHVSYDFTYSVRDDDTGAAYSHEEERHGDTTKGEYRVSLPDGRLQIVSYIADENGYRAKVSYEPIKPPPEYQPIKYAPQPRPAPGYGRRRRPRPYGGRLKVLRFPKEPRHHHPATPQRVYHPESTKAPVSIPHPPPDKKAEYSVPVYVTPQHPPTPSSPLPYVSKPPPTPYHSTPIPSSPSYSTLSVPSIPKSLPPPHLSSHLPPSTSLSPVYYSTPIIYPPKPTNPPVPKKPSTIPSYATTVRPKGEPVVFPKSLLPSISPSPPPPPPLPFPSSPPPAVTSTPKITSSTKKPETLASVKPLDVTSNTLKAKALVTTANPKVADHKPSLKFPEGPLTPTPLPSSPIPFPFSPTPLPFSPTPPPFSATPLPVSPAPLSLAPTPSPPPPFTPTPPPYPIRTPLPYPGVSPPPYGGPSPVPFNLYRLPYFGPQYGPQFPGPSYPPRIPGFPPFQDSGPLPPRTFFLSTVRPVVS</sequence>